<reference evidence="20 22" key="2">
    <citation type="submission" date="2018-11" db="EMBL/GenBank/DDBJ databases">
        <authorList>
            <consortium name="Pathogen Informatics"/>
        </authorList>
    </citation>
    <scope>NUCLEOTIDE SEQUENCE [LARGE SCALE GENOMIC DNA]</scope>
</reference>
<keyword evidence="11" id="KW-0675">Receptor</keyword>
<dbReference type="FunFam" id="3.30.70.1230:FF:000050">
    <property type="entry name" value="Guanylate cyclase"/>
    <property type="match status" value="1"/>
</dbReference>
<dbReference type="PROSITE" id="PS00452">
    <property type="entry name" value="GUANYLATE_CYCLASE_1"/>
    <property type="match status" value="1"/>
</dbReference>
<dbReference type="EMBL" id="UYYG01001181">
    <property type="protein sequence ID" value="VDN59409.1"/>
    <property type="molecule type" value="Genomic_DNA"/>
</dbReference>
<evidence type="ECO:0000256" key="16">
    <source>
        <dbReference type="RuleBase" id="RU003431"/>
    </source>
</evidence>
<accession>A0A158Q4V9</accession>
<dbReference type="InterPro" id="IPR001054">
    <property type="entry name" value="A/G_cyclase"/>
</dbReference>
<evidence type="ECO:0000313" key="22">
    <source>
        <dbReference type="Proteomes" id="UP000274756"/>
    </source>
</evidence>
<dbReference type="InterPro" id="IPR018297">
    <property type="entry name" value="A/G_cyclase_CS"/>
</dbReference>
<keyword evidence="22" id="KW-1185">Reference proteome</keyword>
<dbReference type="PANTHER" id="PTHR11920:SF503">
    <property type="entry name" value="RECEPTOR-TYPE GUANYLATE CYCLASE GCY-9"/>
    <property type="match status" value="1"/>
</dbReference>
<keyword evidence="8" id="KW-0547">Nucleotide-binding</keyword>
<dbReference type="InterPro" id="IPR001245">
    <property type="entry name" value="Ser-Thr/Tyr_kinase_cat_dom"/>
</dbReference>
<dbReference type="SUPFAM" id="SSF56112">
    <property type="entry name" value="Protein kinase-like (PK-like)"/>
    <property type="match status" value="1"/>
</dbReference>
<dbReference type="CDD" id="cd06352">
    <property type="entry name" value="PBP1_NPR_GC-like"/>
    <property type="match status" value="1"/>
</dbReference>
<dbReference type="GO" id="GO:0001653">
    <property type="term" value="F:peptide receptor activity"/>
    <property type="evidence" value="ECO:0007669"/>
    <property type="project" value="TreeGrafter"/>
</dbReference>
<dbReference type="Gene3D" id="1.10.510.10">
    <property type="entry name" value="Transferase(Phosphotransferase) domain 1"/>
    <property type="match status" value="1"/>
</dbReference>
<dbReference type="InterPro" id="IPR000719">
    <property type="entry name" value="Prot_kinase_dom"/>
</dbReference>
<name>A0A158Q4V9_DRAME</name>
<dbReference type="GO" id="GO:0004383">
    <property type="term" value="F:guanylate cyclase activity"/>
    <property type="evidence" value="ECO:0007669"/>
    <property type="project" value="UniProtKB-EC"/>
</dbReference>
<dbReference type="GO" id="GO:0004672">
    <property type="term" value="F:protein kinase activity"/>
    <property type="evidence" value="ECO:0007669"/>
    <property type="project" value="InterPro"/>
</dbReference>
<dbReference type="Pfam" id="PF01094">
    <property type="entry name" value="ANF_receptor"/>
    <property type="match status" value="1"/>
</dbReference>
<dbReference type="GO" id="GO:0035556">
    <property type="term" value="P:intracellular signal transduction"/>
    <property type="evidence" value="ECO:0007669"/>
    <property type="project" value="InterPro"/>
</dbReference>
<evidence type="ECO:0000313" key="21">
    <source>
        <dbReference type="Proteomes" id="UP000038040"/>
    </source>
</evidence>
<gene>
    <name evidence="20" type="ORF">DME_LOCUS9382</name>
</gene>
<dbReference type="Gene3D" id="3.40.50.2300">
    <property type="match status" value="2"/>
</dbReference>
<feature type="transmembrane region" description="Helical" evidence="17">
    <location>
        <begin position="445"/>
        <end position="469"/>
    </location>
</feature>
<dbReference type="GO" id="GO:0005524">
    <property type="term" value="F:ATP binding"/>
    <property type="evidence" value="ECO:0007669"/>
    <property type="project" value="InterPro"/>
</dbReference>
<dbReference type="PANTHER" id="PTHR11920">
    <property type="entry name" value="GUANYLYL CYCLASE"/>
    <property type="match status" value="1"/>
</dbReference>
<reference evidence="23" key="1">
    <citation type="submission" date="2016-04" db="UniProtKB">
        <authorList>
            <consortium name="WormBaseParasite"/>
        </authorList>
    </citation>
    <scope>IDENTIFICATION</scope>
</reference>
<protein>
    <recommendedName>
        <fullName evidence="4 16">Guanylate cyclase</fullName>
        <ecNumber evidence="4 16">4.6.1.2</ecNumber>
    </recommendedName>
</protein>
<dbReference type="Pfam" id="PF00211">
    <property type="entry name" value="Guanylate_cyc"/>
    <property type="match status" value="1"/>
</dbReference>
<comment type="similarity">
    <text evidence="15">Belongs to the adenylyl cyclase class-4/guanylyl cyclase family.</text>
</comment>
<dbReference type="SUPFAM" id="SSF53822">
    <property type="entry name" value="Periplasmic binding protein-like I"/>
    <property type="match status" value="1"/>
</dbReference>
<dbReference type="GO" id="GO:0007168">
    <property type="term" value="P:receptor guanylyl cyclase signaling pathway"/>
    <property type="evidence" value="ECO:0007669"/>
    <property type="project" value="TreeGrafter"/>
</dbReference>
<comment type="subcellular location">
    <subcellularLocation>
        <location evidence="2">Cell membrane</location>
    </subcellularLocation>
    <subcellularLocation>
        <location evidence="3">Membrane</location>
        <topology evidence="3">Single-pass type I membrane protein</topology>
    </subcellularLocation>
</comment>
<sequence length="1020" mass="115341">MIPLVIFQIIICILLNATNGVVIKVGHLLPQKLQVQHEPEVLKLCVKDLEKRQILPKNISFEIITKVSCIKFCGVENAAYLHFLYNASLFLGPGCIEEMTVVGQLASRWNTPIIAHLSGADYLSNHSIFSTLGSVALTSAHEMARATFSLLHFYGWKKIAIVRPVADFEKLSIHGLRSFTKHGLTINEEIIIDSDATVDELISSKTFNSIQSAARIFVVELGLDISASVNFILAIHKQKMRGNDFVFILPWLQHKNEFYPWEIVKKSNGHELKEAYDNTFIITANGYNRKYVKNFQTKFSRETGITSEFFSTLVYMSLYDSLYLYALAVRDAYDIAKDEDVYKDGALIWNKMTGKQFIGMTGQVLINHKAERVPSYTTFLIKNGELQNVVEFEAKLGDSRSCQLKDEHCSLHVPHELLVNYWPSPSGVMPPDFPTCGYDGALCDYTIYFIISGAIPLITSLIIAGYAFYRIQYNRMLYDMTWRISRHSVKLLDETCAKSRSSMATSITSRSKAAGQQAICDGVPLTFIKFIQLKNISFSKNHLRLLKELKTIENDNLNKFYGICFNQQNELFILWTFVPRGTLEDVLFNSDLKLGRNFQVSFAKDVVKGLLFLHSSKIECHGFLCLQNCLVDSSWNIKLTNYGLHALINEKLDANDIKRVEDDENTINENASFKKYVQQAPEVIRVLLTTKELPKPTQAADIYALGMILYQILFRLEPFYERTREKLLEKIAMCSEDDQCIRPTFPEISSEEGYNLQLLSALEACWLELAEMRPTAKKMKVIVNANLKSTERGSLVDQMIKMMEEYTTNLEGLVKDRTALLEEAQQQADKLLYNMLPSATVLFSDIRGFTKLSATSTPFQIVTFLNSLFSGFDAIIAEHDAYKVETIGDAYMVVSGLPKENGNSHVQNIADVAIKMRDFVANFKLAHKPDEQLMVRIGFHSGSVAAGVIGIAAPRYCLFGDTVNTASRMESTGVPNKIQISEQSFNLLHCFFPQFKINERGKVEVKGKGECITYFLEGKN</sequence>
<dbReference type="Proteomes" id="UP000274756">
    <property type="component" value="Unassembled WGS sequence"/>
</dbReference>
<evidence type="ECO:0000256" key="12">
    <source>
        <dbReference type="ARBA" id="ARBA00023180"/>
    </source>
</evidence>
<evidence type="ECO:0000259" key="19">
    <source>
        <dbReference type="PROSITE" id="PS50125"/>
    </source>
</evidence>
<dbReference type="InterPro" id="IPR011009">
    <property type="entry name" value="Kinase-like_dom_sf"/>
</dbReference>
<keyword evidence="6 17" id="KW-0812">Transmembrane</keyword>
<dbReference type="EC" id="4.6.1.2" evidence="4 16"/>
<keyword evidence="13 15" id="KW-0456">Lyase</keyword>
<evidence type="ECO:0000256" key="3">
    <source>
        <dbReference type="ARBA" id="ARBA00004479"/>
    </source>
</evidence>
<keyword evidence="5" id="KW-1003">Cell membrane</keyword>
<evidence type="ECO:0000256" key="15">
    <source>
        <dbReference type="RuleBase" id="RU000405"/>
    </source>
</evidence>
<evidence type="ECO:0000259" key="18">
    <source>
        <dbReference type="PROSITE" id="PS50011"/>
    </source>
</evidence>
<feature type="domain" description="Protein kinase" evidence="18">
    <location>
        <begin position="492"/>
        <end position="787"/>
    </location>
</feature>
<dbReference type="CDD" id="cd07302">
    <property type="entry name" value="CHD"/>
    <property type="match status" value="1"/>
</dbReference>
<keyword evidence="14 16" id="KW-0141">cGMP biosynthesis</keyword>
<dbReference type="GO" id="GO:0004016">
    <property type="term" value="F:adenylate cyclase activity"/>
    <property type="evidence" value="ECO:0007669"/>
    <property type="project" value="TreeGrafter"/>
</dbReference>
<evidence type="ECO:0000256" key="9">
    <source>
        <dbReference type="ARBA" id="ARBA00022989"/>
    </source>
</evidence>
<evidence type="ECO:0000256" key="4">
    <source>
        <dbReference type="ARBA" id="ARBA00012202"/>
    </source>
</evidence>
<evidence type="ECO:0000256" key="10">
    <source>
        <dbReference type="ARBA" id="ARBA00023136"/>
    </source>
</evidence>
<evidence type="ECO:0000256" key="13">
    <source>
        <dbReference type="ARBA" id="ARBA00023239"/>
    </source>
</evidence>
<evidence type="ECO:0000256" key="6">
    <source>
        <dbReference type="ARBA" id="ARBA00022692"/>
    </source>
</evidence>
<keyword evidence="7" id="KW-0732">Signal</keyword>
<dbReference type="WBParaSite" id="DME_0000585801-mRNA-1">
    <property type="protein sequence ID" value="DME_0000585801-mRNA-1"/>
    <property type="gene ID" value="DME_0000585801"/>
</dbReference>
<dbReference type="InterPro" id="IPR028082">
    <property type="entry name" value="Peripla_BP_I"/>
</dbReference>
<dbReference type="GO" id="GO:0007606">
    <property type="term" value="P:sensory perception of chemical stimulus"/>
    <property type="evidence" value="ECO:0007669"/>
    <property type="project" value="UniProtKB-ARBA"/>
</dbReference>
<evidence type="ECO:0000256" key="14">
    <source>
        <dbReference type="ARBA" id="ARBA00023293"/>
    </source>
</evidence>
<feature type="domain" description="Guanylate cyclase" evidence="19">
    <location>
        <begin position="840"/>
        <end position="970"/>
    </location>
</feature>
<organism evidence="21 23">
    <name type="scientific">Dracunculus medinensis</name>
    <name type="common">Guinea worm</name>
    <dbReference type="NCBI Taxonomy" id="318479"/>
    <lineage>
        <taxon>Eukaryota</taxon>
        <taxon>Metazoa</taxon>
        <taxon>Ecdysozoa</taxon>
        <taxon>Nematoda</taxon>
        <taxon>Chromadorea</taxon>
        <taxon>Rhabditida</taxon>
        <taxon>Spirurina</taxon>
        <taxon>Dracunculoidea</taxon>
        <taxon>Dracunculidae</taxon>
        <taxon>Dracunculus</taxon>
    </lineage>
</organism>
<keyword evidence="9 17" id="KW-1133">Transmembrane helix</keyword>
<dbReference type="InterPro" id="IPR001828">
    <property type="entry name" value="ANF_lig-bd_rcpt"/>
</dbReference>
<comment type="catalytic activity">
    <reaction evidence="1 16">
        <text>GTP = 3',5'-cyclic GMP + diphosphate</text>
        <dbReference type="Rhea" id="RHEA:13665"/>
        <dbReference type="ChEBI" id="CHEBI:33019"/>
        <dbReference type="ChEBI" id="CHEBI:37565"/>
        <dbReference type="ChEBI" id="CHEBI:57746"/>
        <dbReference type="EC" id="4.6.1.2"/>
    </reaction>
</comment>
<dbReference type="Proteomes" id="UP000038040">
    <property type="component" value="Unplaced"/>
</dbReference>
<evidence type="ECO:0000256" key="1">
    <source>
        <dbReference type="ARBA" id="ARBA00001436"/>
    </source>
</evidence>
<dbReference type="STRING" id="318479.A0A158Q4V9"/>
<keyword evidence="10 17" id="KW-0472">Membrane</keyword>
<dbReference type="OrthoDB" id="1890790at2759"/>
<dbReference type="InterPro" id="IPR029787">
    <property type="entry name" value="Nucleotide_cyclase"/>
</dbReference>
<dbReference type="PROSITE" id="PS50125">
    <property type="entry name" value="GUANYLATE_CYCLASE_2"/>
    <property type="match status" value="1"/>
</dbReference>
<evidence type="ECO:0000256" key="11">
    <source>
        <dbReference type="ARBA" id="ARBA00023170"/>
    </source>
</evidence>
<dbReference type="InterPro" id="IPR050401">
    <property type="entry name" value="Cyclic_nucleotide_synthase"/>
</dbReference>
<dbReference type="AlphaFoldDB" id="A0A158Q4V9"/>
<keyword evidence="12" id="KW-0325">Glycoprotein</keyword>
<evidence type="ECO:0000256" key="5">
    <source>
        <dbReference type="ARBA" id="ARBA00022475"/>
    </source>
</evidence>
<dbReference type="Gene3D" id="3.30.70.1230">
    <property type="entry name" value="Nucleotide cyclase"/>
    <property type="match status" value="1"/>
</dbReference>
<dbReference type="SMART" id="SM00044">
    <property type="entry name" value="CYCc"/>
    <property type="match status" value="1"/>
</dbReference>
<evidence type="ECO:0000313" key="20">
    <source>
        <dbReference type="EMBL" id="VDN59409.1"/>
    </source>
</evidence>
<proteinExistence type="inferred from homology"/>
<evidence type="ECO:0000256" key="17">
    <source>
        <dbReference type="SAM" id="Phobius"/>
    </source>
</evidence>
<dbReference type="GO" id="GO:0005886">
    <property type="term" value="C:plasma membrane"/>
    <property type="evidence" value="ECO:0007669"/>
    <property type="project" value="UniProtKB-SubCell"/>
</dbReference>
<evidence type="ECO:0000313" key="23">
    <source>
        <dbReference type="WBParaSite" id="DME_0000585801-mRNA-1"/>
    </source>
</evidence>
<dbReference type="SUPFAM" id="SSF55073">
    <property type="entry name" value="Nucleotide cyclase"/>
    <property type="match status" value="1"/>
</dbReference>
<dbReference type="PROSITE" id="PS50011">
    <property type="entry name" value="PROTEIN_KINASE_DOM"/>
    <property type="match status" value="1"/>
</dbReference>
<dbReference type="Pfam" id="PF07714">
    <property type="entry name" value="PK_Tyr_Ser-Thr"/>
    <property type="match status" value="1"/>
</dbReference>
<evidence type="ECO:0000256" key="8">
    <source>
        <dbReference type="ARBA" id="ARBA00022741"/>
    </source>
</evidence>
<evidence type="ECO:0000256" key="2">
    <source>
        <dbReference type="ARBA" id="ARBA00004236"/>
    </source>
</evidence>
<evidence type="ECO:0000256" key="7">
    <source>
        <dbReference type="ARBA" id="ARBA00022729"/>
    </source>
</evidence>